<accession>A0ABP1QJK9</accession>
<dbReference type="SUPFAM" id="SSF52047">
    <property type="entry name" value="RNI-like"/>
    <property type="match status" value="1"/>
</dbReference>
<organism evidence="1 2">
    <name type="scientific">Orchesella dallaii</name>
    <dbReference type="NCBI Taxonomy" id="48710"/>
    <lineage>
        <taxon>Eukaryota</taxon>
        <taxon>Metazoa</taxon>
        <taxon>Ecdysozoa</taxon>
        <taxon>Arthropoda</taxon>
        <taxon>Hexapoda</taxon>
        <taxon>Collembola</taxon>
        <taxon>Entomobryomorpha</taxon>
        <taxon>Entomobryoidea</taxon>
        <taxon>Orchesellidae</taxon>
        <taxon>Orchesellinae</taxon>
        <taxon>Orchesella</taxon>
    </lineage>
</organism>
<dbReference type="Gene3D" id="3.80.10.10">
    <property type="entry name" value="Ribonuclease Inhibitor"/>
    <property type="match status" value="1"/>
</dbReference>
<evidence type="ECO:0000313" key="1">
    <source>
        <dbReference type="EMBL" id="CAL8103305.1"/>
    </source>
</evidence>
<sequence>MATEIMDAHTMVTQRERHEEMEIHVDRVYTEKPKLHPLLIDHVIQNIVRQLINENEDGSVLNSRLVCHLWDEIATRSLQSHSNKTMHFGKYFRSPEILLNFIHYLHSSTTLESFPIGQFYLCEDIFKSCHTHIVQKFLFNCGSLITSLTIRLDSQSDMKVSDLDYDKLTLVNLKSVIFDDRRLVTRVNNSSLETSQTGPSTLLEVLVKCSPNLQKLTVIHPPSSMYDDDETIITQNTEAEINVAEMLVNNCPKYLSCLSLDIKFNDKVFSTLTSLPVNLAELKLSLRESTFSKESLNKLMLSQKGSLRELRLCSMGTKSHFELTFPSLPHLELLELHSWDSQIQGVTFSNFSYLKHFPSLKSLVLHTWSEHSSWVQFFPAAYFGTVPPMSSLKLPQNFMYPAMIQNLSWLYPNLKSLDLHYSPTTAIIIQRVFHYFRDNLEELRIRDSLPREKFDVCLDPLFTGLPQSVCEKILKNRIFDPDPNSNLLLKLKHRPSLLDLKKLRKLNIEDMLRHETYVTDVTGYLVLLQMPSLRHLNMGRSQMDDECLGHLAKKYPTNMMKELQVPKAPRRMDSHSSSSSSMMSSSISAFCSSSVDLFNKCVIF</sequence>
<dbReference type="Proteomes" id="UP001642540">
    <property type="component" value="Unassembled WGS sequence"/>
</dbReference>
<evidence type="ECO:0008006" key="3">
    <source>
        <dbReference type="Google" id="ProtNLM"/>
    </source>
</evidence>
<evidence type="ECO:0000313" key="2">
    <source>
        <dbReference type="Proteomes" id="UP001642540"/>
    </source>
</evidence>
<comment type="caution">
    <text evidence="1">The sequence shown here is derived from an EMBL/GenBank/DDBJ whole genome shotgun (WGS) entry which is preliminary data.</text>
</comment>
<dbReference type="EMBL" id="CAXLJM020000034">
    <property type="protein sequence ID" value="CAL8103305.1"/>
    <property type="molecule type" value="Genomic_DNA"/>
</dbReference>
<dbReference type="InterPro" id="IPR032675">
    <property type="entry name" value="LRR_dom_sf"/>
</dbReference>
<protein>
    <recommendedName>
        <fullName evidence="3">F-box domain-containing protein</fullName>
    </recommendedName>
</protein>
<name>A0ABP1QJK9_9HEXA</name>
<gene>
    <name evidence="1" type="ORF">ODALV1_LOCUS11410</name>
</gene>
<proteinExistence type="predicted"/>
<reference evidence="1 2" key="1">
    <citation type="submission" date="2024-08" db="EMBL/GenBank/DDBJ databases">
        <authorList>
            <person name="Cucini C."/>
            <person name="Frati F."/>
        </authorList>
    </citation>
    <scope>NUCLEOTIDE SEQUENCE [LARGE SCALE GENOMIC DNA]</scope>
</reference>
<keyword evidence="2" id="KW-1185">Reference proteome</keyword>